<dbReference type="EMBL" id="JPKR02000003">
    <property type="protein sequence ID" value="KGD72486.1"/>
    <property type="molecule type" value="Genomic_DNA"/>
</dbReference>
<organism evidence="1 2">
    <name type="scientific">Tatumella morbirosei</name>
    <dbReference type="NCBI Taxonomy" id="642227"/>
    <lineage>
        <taxon>Bacteria</taxon>
        <taxon>Pseudomonadati</taxon>
        <taxon>Pseudomonadota</taxon>
        <taxon>Gammaproteobacteria</taxon>
        <taxon>Enterobacterales</taxon>
        <taxon>Erwiniaceae</taxon>
        <taxon>Tatumella</taxon>
    </lineage>
</organism>
<dbReference type="STRING" id="642227.HA49_17410"/>
<accession>A0A095T6D8</accession>
<sequence length="74" mass="8598">MTVWRLTRTDIHIRRGQREPGCVADVGIITVFRFPGHEVLIYLNDCFELLLDCNAIHLSYSFNPRLSSFSPEFI</sequence>
<reference evidence="1" key="1">
    <citation type="submission" date="2014-12" db="EMBL/GenBank/DDBJ databases">
        <title>The draft genome of the Tatumella morbirosei type strain, LMG23360T isolated from pineapple rot.</title>
        <authorList>
            <person name="Smits T.H."/>
            <person name="Palmer M."/>
            <person name="Venter S.N."/>
            <person name="Duffy B."/>
            <person name="Steenkamp E.T."/>
            <person name="Chan W.Y."/>
            <person name="Coutinho T.A."/>
            <person name="Coetzee M.P."/>
            <person name="De Maayer P."/>
        </authorList>
    </citation>
    <scope>NUCLEOTIDE SEQUENCE [LARGE SCALE GENOMIC DNA]</scope>
    <source>
        <strain evidence="1">LMG 23360</strain>
    </source>
</reference>
<gene>
    <name evidence="1" type="ORF">HA49_17410</name>
</gene>
<protein>
    <submittedName>
        <fullName evidence="1">Uncharacterized protein</fullName>
    </submittedName>
</protein>
<dbReference type="Proteomes" id="UP000029577">
    <property type="component" value="Unassembled WGS sequence"/>
</dbReference>
<evidence type="ECO:0000313" key="1">
    <source>
        <dbReference type="EMBL" id="KGD72486.1"/>
    </source>
</evidence>
<keyword evidence="2" id="KW-1185">Reference proteome</keyword>
<proteinExistence type="predicted"/>
<dbReference type="AlphaFoldDB" id="A0A095T6D8"/>
<comment type="caution">
    <text evidence="1">The sequence shown here is derived from an EMBL/GenBank/DDBJ whole genome shotgun (WGS) entry which is preliminary data.</text>
</comment>
<evidence type="ECO:0000313" key="2">
    <source>
        <dbReference type="Proteomes" id="UP000029577"/>
    </source>
</evidence>
<name>A0A095T6D8_9GAMM</name>